<keyword evidence="1" id="KW-0472">Membrane</keyword>
<evidence type="ECO:0000256" key="1">
    <source>
        <dbReference type="SAM" id="Phobius"/>
    </source>
</evidence>
<dbReference type="OrthoDB" id="6132759at2759"/>
<keyword evidence="1" id="KW-1133">Transmembrane helix</keyword>
<proteinExistence type="predicted"/>
<dbReference type="GO" id="GO:0005886">
    <property type="term" value="C:plasma membrane"/>
    <property type="evidence" value="ECO:0007669"/>
    <property type="project" value="TreeGrafter"/>
</dbReference>
<gene>
    <name evidence="3" type="primary">slc5a9_0</name>
    <name evidence="3" type="ORF">FJT64_015238</name>
</gene>
<dbReference type="EMBL" id="VIIS01000033">
    <property type="protein sequence ID" value="KAF0314305.1"/>
    <property type="molecule type" value="Genomic_DNA"/>
</dbReference>
<comment type="caution">
    <text evidence="3">The sequence shown here is derived from an EMBL/GenBank/DDBJ whole genome shotgun (WGS) entry which is preliminary data.</text>
</comment>
<feature type="chain" id="PRO_5025623737" evidence="2">
    <location>
        <begin position="19"/>
        <end position="170"/>
    </location>
</feature>
<reference evidence="3 4" key="1">
    <citation type="submission" date="2019-07" db="EMBL/GenBank/DDBJ databases">
        <title>Draft genome assembly of a fouling barnacle, Amphibalanus amphitrite (Darwin, 1854): The first reference genome for Thecostraca.</title>
        <authorList>
            <person name="Kim W."/>
        </authorList>
    </citation>
    <scope>NUCLEOTIDE SEQUENCE [LARGE SCALE GENOMIC DNA]</scope>
    <source>
        <strain evidence="3">SNU_AA5</strain>
        <tissue evidence="3">Soma without cirri and trophi</tissue>
    </source>
</reference>
<protein>
    <submittedName>
        <fullName evidence="3">Sodium/glucose cotransporter 4</fullName>
    </submittedName>
</protein>
<name>A0A6A4X4Z7_AMPAM</name>
<organism evidence="3 4">
    <name type="scientific">Amphibalanus amphitrite</name>
    <name type="common">Striped barnacle</name>
    <name type="synonym">Balanus amphitrite</name>
    <dbReference type="NCBI Taxonomy" id="1232801"/>
    <lineage>
        <taxon>Eukaryota</taxon>
        <taxon>Metazoa</taxon>
        <taxon>Ecdysozoa</taxon>
        <taxon>Arthropoda</taxon>
        <taxon>Crustacea</taxon>
        <taxon>Multicrustacea</taxon>
        <taxon>Cirripedia</taxon>
        <taxon>Thoracica</taxon>
        <taxon>Thoracicalcarea</taxon>
        <taxon>Balanomorpha</taxon>
        <taxon>Balanoidea</taxon>
        <taxon>Balanidae</taxon>
        <taxon>Amphibalaninae</taxon>
        <taxon>Amphibalanus</taxon>
    </lineage>
</organism>
<dbReference type="PANTHER" id="PTHR11819:SF150">
    <property type="entry name" value="SODIUM_MYO-INOSITOL COTRANSPORTER"/>
    <property type="match status" value="1"/>
</dbReference>
<keyword evidence="1" id="KW-0812">Transmembrane</keyword>
<dbReference type="GO" id="GO:0005412">
    <property type="term" value="F:D-glucose:sodium symporter activity"/>
    <property type="evidence" value="ECO:0007669"/>
    <property type="project" value="TreeGrafter"/>
</dbReference>
<dbReference type="Proteomes" id="UP000440578">
    <property type="component" value="Unassembled WGS sequence"/>
</dbReference>
<keyword evidence="4" id="KW-1185">Reference proteome</keyword>
<dbReference type="PANTHER" id="PTHR11819">
    <property type="entry name" value="SOLUTE CARRIER FAMILY 5"/>
    <property type="match status" value="1"/>
</dbReference>
<accession>A0A6A4X4Z7</accession>
<dbReference type="AlphaFoldDB" id="A0A6A4X4Z7"/>
<evidence type="ECO:0000313" key="4">
    <source>
        <dbReference type="Proteomes" id="UP000440578"/>
    </source>
</evidence>
<sequence length="170" mass="19521">MHYMYFAMLLFWLTGVVAAVVSLATPPPEDWRTVRTTFFTRFSEQQREDELEPQPPADEDKHTMQLEEEEMAAAPAWRRAYDWVCGHESAAEERVHAAELQRHLAEVSSIQQPRRERLLLNTLLVLVLATGVGLLAFFTVSPFSADQYRRAQAAKLQSMGYPSPWPEDEL</sequence>
<evidence type="ECO:0000256" key="2">
    <source>
        <dbReference type="SAM" id="SignalP"/>
    </source>
</evidence>
<feature type="transmembrane region" description="Helical" evidence="1">
    <location>
        <begin position="118"/>
        <end position="140"/>
    </location>
</feature>
<evidence type="ECO:0000313" key="3">
    <source>
        <dbReference type="EMBL" id="KAF0314305.1"/>
    </source>
</evidence>
<feature type="signal peptide" evidence="2">
    <location>
        <begin position="1"/>
        <end position="18"/>
    </location>
</feature>
<keyword evidence="2" id="KW-0732">Signal</keyword>